<evidence type="ECO:0000313" key="4">
    <source>
        <dbReference type="Proteomes" id="UP000440224"/>
    </source>
</evidence>
<dbReference type="Pfam" id="PF13229">
    <property type="entry name" value="Beta_helix"/>
    <property type="match status" value="1"/>
</dbReference>
<dbReference type="EMBL" id="WJIE01000001">
    <property type="protein sequence ID" value="MRG91355.1"/>
    <property type="molecule type" value="Genomic_DNA"/>
</dbReference>
<gene>
    <name evidence="3" type="ORF">GF068_05370</name>
</gene>
<name>A0A6N7PMN1_9BACT</name>
<reference evidence="3 4" key="1">
    <citation type="submission" date="2019-10" db="EMBL/GenBank/DDBJ databases">
        <title>A soil myxobacterium in the family Polyangiaceae.</title>
        <authorList>
            <person name="Li Y."/>
            <person name="Wang J."/>
        </authorList>
    </citation>
    <scope>NUCLEOTIDE SEQUENCE [LARGE SCALE GENOMIC DNA]</scope>
    <source>
        <strain evidence="3 4">DSM 14734</strain>
    </source>
</reference>
<sequence length="596" mass="64287">MDGMPRPVTRRRESRRITRAGRGGVRGGSSRQARCARVRASDEPAPPWTVSSASRTAGLYVVSRFIVTVPMTALPFTPRGGAVMRVLLGAAPLVLLLACSRSASPGDHDAGTSTEAHAGPPRMQNLAAVGPAKDRSVPPSGGRRFRVSPLGNDVNDCSDAHPCRQIQRGVKLATAPGDVLLVEDGEYERFTVDGLRGEPGRPITIFAIGRRAMVNPDRDCKNKYHCRDNIILRNARHVVLDGIASQGAPRAAVAVFYGKNVTIRNGSYFDNGRWGIFSSFADDLTIEHNETRRSRREHGIYVSNSGDRPVIRANVVRDNDGCGIQINADMREKPEVDKYGKPLYDGVADGLVTGASIERNLIIGNGSGALANQNKRRGAAINLDGVHDSIVQGNVLYDNAASGIAAFGDEDGTEVDKDADGDGRFGPKGLTIAHNTVVMPSGARHALQLRLSVGPNVVRNNILLHQDKRRAGLELVTEKDAKLVESDGNVLDRVALGDDVRPLAHWRKKLGQDKHSLSLSMSQLFRDPARGDFTLLPASPAARGAMDDPVDERQDFLGKSRRRRGKGQHSIGACEVAPAEDSIFKASPVGPRARQR</sequence>
<protein>
    <recommendedName>
        <fullName evidence="2">Right handed beta helix domain-containing protein</fullName>
    </recommendedName>
</protein>
<dbReference type="InterPro" id="IPR039448">
    <property type="entry name" value="Beta_helix"/>
</dbReference>
<proteinExistence type="predicted"/>
<dbReference type="InterPro" id="IPR011050">
    <property type="entry name" value="Pectin_lyase_fold/virulence"/>
</dbReference>
<dbReference type="InterPro" id="IPR006626">
    <property type="entry name" value="PbH1"/>
</dbReference>
<feature type="region of interest" description="Disordered" evidence="1">
    <location>
        <begin position="1"/>
        <end position="52"/>
    </location>
</feature>
<feature type="domain" description="Right handed beta helix" evidence="2">
    <location>
        <begin position="220"/>
        <end position="327"/>
    </location>
</feature>
<evidence type="ECO:0000259" key="2">
    <source>
        <dbReference type="Pfam" id="PF13229"/>
    </source>
</evidence>
<dbReference type="OrthoDB" id="247823at2"/>
<dbReference type="Proteomes" id="UP000440224">
    <property type="component" value="Unassembled WGS sequence"/>
</dbReference>
<comment type="caution">
    <text evidence="3">The sequence shown here is derived from an EMBL/GenBank/DDBJ whole genome shotgun (WGS) entry which is preliminary data.</text>
</comment>
<accession>A0A6N7PMN1</accession>
<dbReference type="Gene3D" id="2.160.20.10">
    <property type="entry name" value="Single-stranded right-handed beta-helix, Pectin lyase-like"/>
    <property type="match status" value="1"/>
</dbReference>
<dbReference type="InterPro" id="IPR012334">
    <property type="entry name" value="Pectin_lyas_fold"/>
</dbReference>
<evidence type="ECO:0000256" key="1">
    <source>
        <dbReference type="SAM" id="MobiDB-lite"/>
    </source>
</evidence>
<feature type="region of interest" description="Disordered" evidence="1">
    <location>
        <begin position="104"/>
        <end position="141"/>
    </location>
</feature>
<organism evidence="3 4">
    <name type="scientific">Polyangium spumosum</name>
    <dbReference type="NCBI Taxonomy" id="889282"/>
    <lineage>
        <taxon>Bacteria</taxon>
        <taxon>Pseudomonadati</taxon>
        <taxon>Myxococcota</taxon>
        <taxon>Polyangia</taxon>
        <taxon>Polyangiales</taxon>
        <taxon>Polyangiaceae</taxon>
        <taxon>Polyangium</taxon>
    </lineage>
</organism>
<dbReference type="SUPFAM" id="SSF51126">
    <property type="entry name" value="Pectin lyase-like"/>
    <property type="match status" value="1"/>
</dbReference>
<keyword evidence="4" id="KW-1185">Reference proteome</keyword>
<evidence type="ECO:0000313" key="3">
    <source>
        <dbReference type="EMBL" id="MRG91355.1"/>
    </source>
</evidence>
<dbReference type="SMART" id="SM00710">
    <property type="entry name" value="PbH1"/>
    <property type="match status" value="6"/>
</dbReference>
<feature type="compositionally biased region" description="Basic residues" evidence="1">
    <location>
        <begin position="8"/>
        <end position="19"/>
    </location>
</feature>
<dbReference type="AlphaFoldDB" id="A0A6N7PMN1"/>